<reference evidence="2" key="1">
    <citation type="submission" date="2016-05" db="EMBL/GenBank/DDBJ databases">
        <authorList>
            <person name="Lavstsen T."/>
            <person name="Jespersen J.S."/>
        </authorList>
    </citation>
    <scope>NUCLEOTIDE SEQUENCE</scope>
    <source>
        <tissue evidence="2">Brain</tissue>
    </source>
</reference>
<name>A0A1A8B6T5_NOTFU</name>
<evidence type="ECO:0000313" key="2">
    <source>
        <dbReference type="EMBL" id="SBP62391.1"/>
    </source>
</evidence>
<gene>
    <name evidence="2" type="primary">MDH1B</name>
</gene>
<protein>
    <submittedName>
        <fullName evidence="2">Malate dehydrogenase 1B, NAD (Soluble)</fullName>
    </submittedName>
</protein>
<dbReference type="PANTHER" id="PTHR23382">
    <property type="entry name" value="MALATE DEHYDROGENASE"/>
    <property type="match status" value="1"/>
</dbReference>
<dbReference type="GO" id="GO:0016615">
    <property type="term" value="F:malate dehydrogenase activity"/>
    <property type="evidence" value="ECO:0007669"/>
    <property type="project" value="InterPro"/>
</dbReference>
<dbReference type="AlphaFoldDB" id="A0A1A8B6T5"/>
<evidence type="ECO:0000256" key="1">
    <source>
        <dbReference type="ARBA" id="ARBA00023002"/>
    </source>
</evidence>
<reference evidence="2" key="2">
    <citation type="submission" date="2016-06" db="EMBL/GenBank/DDBJ databases">
        <title>The genome of a short-lived fish provides insights into sex chromosome evolution and the genetic control of aging.</title>
        <authorList>
            <person name="Reichwald K."/>
            <person name="Felder M."/>
            <person name="Petzold A."/>
            <person name="Koch P."/>
            <person name="Groth M."/>
            <person name="Platzer M."/>
        </authorList>
    </citation>
    <scope>NUCLEOTIDE SEQUENCE</scope>
    <source>
        <tissue evidence="2">Brain</tissue>
    </source>
</reference>
<organism evidence="2">
    <name type="scientific">Nothobranchius furzeri</name>
    <name type="common">Turquoise killifish</name>
    <dbReference type="NCBI Taxonomy" id="105023"/>
    <lineage>
        <taxon>Eukaryota</taxon>
        <taxon>Metazoa</taxon>
        <taxon>Chordata</taxon>
        <taxon>Craniata</taxon>
        <taxon>Vertebrata</taxon>
        <taxon>Euteleostomi</taxon>
        <taxon>Actinopterygii</taxon>
        <taxon>Neopterygii</taxon>
        <taxon>Teleostei</taxon>
        <taxon>Neoteleostei</taxon>
        <taxon>Acanthomorphata</taxon>
        <taxon>Ovalentaria</taxon>
        <taxon>Atherinomorphae</taxon>
        <taxon>Cyprinodontiformes</taxon>
        <taxon>Nothobranchiidae</taxon>
        <taxon>Nothobranchius</taxon>
    </lineage>
</organism>
<dbReference type="GO" id="GO:0006108">
    <property type="term" value="P:malate metabolic process"/>
    <property type="evidence" value="ECO:0007669"/>
    <property type="project" value="InterPro"/>
</dbReference>
<dbReference type="Gene3D" id="3.40.50.720">
    <property type="entry name" value="NAD(P)-binding Rossmann-like Domain"/>
    <property type="match status" value="1"/>
</dbReference>
<dbReference type="InterPro" id="IPR010945">
    <property type="entry name" value="Malate_DH_type2"/>
</dbReference>
<sequence>MNPQVTVHRDLEQAFHKANVIILLDDLSTDGEENDEKVKEASVRYRAYGQLIDQCADKQVKVIVSGDAFASLRCSLLAKTAHSIDSQQFVAMATQLEDAARAIIAKEMKVRPSGTLALPFTEPQHRQRGGVIISLCCCRCGRCFCVGEHQW</sequence>
<dbReference type="EMBL" id="HADY01023906">
    <property type="protein sequence ID" value="SBP62391.1"/>
    <property type="molecule type" value="Transcribed_RNA"/>
</dbReference>
<proteinExistence type="predicted"/>
<keyword evidence="1" id="KW-0560">Oxidoreductase</keyword>
<accession>A0A1A8B6T5</accession>